<evidence type="ECO:0000313" key="1">
    <source>
        <dbReference type="EMBL" id="TDN42110.1"/>
    </source>
</evidence>
<proteinExistence type="predicted"/>
<gene>
    <name evidence="1" type="ORF">EGH31_0774</name>
</gene>
<name>A0AAQ2BJU3_HAEHA</name>
<sequence>MKKYTPLVPRPTYFDKGFDVQTVHEFIQKYYPDFYHEDAVWAEEFRNGVYEALIEEFYLYDDPEVMINTLIRDYSWEFTHELWDNIQNFDGFVRQKLKEKEQQWVKDNNIEPPFPVGAKVRLLSRIYSETMGVINKIYEYEPARYCVLTAKQEEYNKQMEQQGKTERQGGYVVKFEDVELVEE</sequence>
<evidence type="ECO:0000313" key="2">
    <source>
        <dbReference type="Proteomes" id="UP000294998"/>
    </source>
</evidence>
<reference evidence="1 2" key="1">
    <citation type="submission" date="2018-12" db="EMBL/GenBank/DDBJ databases">
        <authorList>
            <person name="Fluit A.C."/>
        </authorList>
    </citation>
    <scope>NUCLEOTIDE SEQUENCE [LARGE SCALE GENOMIC DNA]</scope>
    <source>
        <strain evidence="1 2">16-549009</strain>
    </source>
</reference>
<dbReference type="RefSeq" id="WP_133498425.1">
    <property type="nucleotide sequence ID" value="NZ_RWKG01000019.1"/>
</dbReference>
<dbReference type="AlphaFoldDB" id="A0AAQ2BJU3"/>
<dbReference type="EMBL" id="RWKG01000019">
    <property type="protein sequence ID" value="TDN42110.1"/>
    <property type="molecule type" value="Genomic_DNA"/>
</dbReference>
<protein>
    <submittedName>
        <fullName evidence="1">Uncharacterized protein</fullName>
    </submittedName>
</protein>
<accession>A0AAQ2BJU3</accession>
<organism evidence="1 2">
    <name type="scientific">Haemophilus haemolyticus</name>
    <dbReference type="NCBI Taxonomy" id="726"/>
    <lineage>
        <taxon>Bacteria</taxon>
        <taxon>Pseudomonadati</taxon>
        <taxon>Pseudomonadota</taxon>
        <taxon>Gammaproteobacteria</taxon>
        <taxon>Pasteurellales</taxon>
        <taxon>Pasteurellaceae</taxon>
        <taxon>Haemophilus</taxon>
    </lineage>
</organism>
<comment type="caution">
    <text evidence="1">The sequence shown here is derived from an EMBL/GenBank/DDBJ whole genome shotgun (WGS) entry which is preliminary data.</text>
</comment>
<dbReference type="Proteomes" id="UP000294998">
    <property type="component" value="Unassembled WGS sequence"/>
</dbReference>